<dbReference type="InterPro" id="IPR021224">
    <property type="entry name" value="DUF2690"/>
</dbReference>
<feature type="signal peptide" evidence="2">
    <location>
        <begin position="1"/>
        <end position="27"/>
    </location>
</feature>
<feature type="region of interest" description="Disordered" evidence="1">
    <location>
        <begin position="37"/>
        <end position="86"/>
    </location>
</feature>
<evidence type="ECO:0000256" key="2">
    <source>
        <dbReference type="SAM" id="SignalP"/>
    </source>
</evidence>
<reference evidence="3" key="2">
    <citation type="journal article" date="2022" name="Microbiol. Resour. Announc.">
        <title>Metagenome Sequencing to Explore Phylogenomics of Terrestrial Cyanobacteria.</title>
        <authorList>
            <person name="Ward R.D."/>
            <person name="Stajich J.E."/>
            <person name="Johansen J.R."/>
            <person name="Huntemann M."/>
            <person name="Clum A."/>
            <person name="Foster B."/>
            <person name="Foster B."/>
            <person name="Roux S."/>
            <person name="Palaniappan K."/>
            <person name="Varghese N."/>
            <person name="Mukherjee S."/>
            <person name="Reddy T.B.K."/>
            <person name="Daum C."/>
            <person name="Copeland A."/>
            <person name="Chen I.A."/>
            <person name="Ivanova N.N."/>
            <person name="Kyrpides N.C."/>
            <person name="Shapiro N."/>
            <person name="Eloe-Fadrosh E.A."/>
            <person name="Pietrasiak N."/>
        </authorList>
    </citation>
    <scope>NUCLEOTIDE SEQUENCE</scope>
    <source>
        <strain evidence="3">CPER-KK1</strain>
    </source>
</reference>
<accession>A0A951PSB0</accession>
<reference evidence="3" key="1">
    <citation type="submission" date="2021-05" db="EMBL/GenBank/DDBJ databases">
        <authorList>
            <person name="Pietrasiak N."/>
            <person name="Ward R."/>
            <person name="Stajich J.E."/>
            <person name="Kurbessoian T."/>
        </authorList>
    </citation>
    <scope>NUCLEOTIDE SEQUENCE</scope>
    <source>
        <strain evidence="3">CPER-KK1</strain>
    </source>
</reference>
<evidence type="ECO:0000313" key="3">
    <source>
        <dbReference type="EMBL" id="MBW4548449.1"/>
    </source>
</evidence>
<dbReference type="EMBL" id="JAHHIF010000062">
    <property type="protein sequence ID" value="MBW4548449.1"/>
    <property type="molecule type" value="Genomic_DNA"/>
</dbReference>
<gene>
    <name evidence="3" type="ORF">KME25_29025</name>
</gene>
<organism evidence="3 4">
    <name type="scientific">Symplocastrum torsivum CPER-KK1</name>
    <dbReference type="NCBI Taxonomy" id="450513"/>
    <lineage>
        <taxon>Bacteria</taxon>
        <taxon>Bacillati</taxon>
        <taxon>Cyanobacteriota</taxon>
        <taxon>Cyanophyceae</taxon>
        <taxon>Oscillatoriophycideae</taxon>
        <taxon>Oscillatoriales</taxon>
        <taxon>Microcoleaceae</taxon>
        <taxon>Symplocastrum</taxon>
    </lineage>
</organism>
<comment type="caution">
    <text evidence="3">The sequence shown here is derived from an EMBL/GenBank/DDBJ whole genome shotgun (WGS) entry which is preliminary data.</text>
</comment>
<dbReference type="Pfam" id="PF10901">
    <property type="entry name" value="DUF2690"/>
    <property type="match status" value="1"/>
</dbReference>
<name>A0A951PSB0_9CYAN</name>
<feature type="chain" id="PRO_5037728969" evidence="2">
    <location>
        <begin position="28"/>
        <end position="182"/>
    </location>
</feature>
<dbReference type="AlphaFoldDB" id="A0A951PSB0"/>
<evidence type="ECO:0000313" key="4">
    <source>
        <dbReference type="Proteomes" id="UP000753908"/>
    </source>
</evidence>
<keyword evidence="2" id="KW-0732">Signal</keyword>
<sequence>MLLKSRISAIVVGLTLLSGSVVFPALAQEVTSPKTVAGELAPGPAPVENIPKPVENSPKPAPMQPGRELNSPGPGCSGGEPAVGPAATVSRRQITGTSRVVELRYNATRRTAWGRITGGAVGDTVWVNRRYSNGGLSGPCGTTQINTGQSTFTPMFNDRNPIQMQACARTVGFPLGTCTGWY</sequence>
<dbReference type="Proteomes" id="UP000753908">
    <property type="component" value="Unassembled WGS sequence"/>
</dbReference>
<protein>
    <submittedName>
        <fullName evidence="3">YjfA family protein</fullName>
    </submittedName>
</protein>
<proteinExistence type="predicted"/>
<evidence type="ECO:0000256" key="1">
    <source>
        <dbReference type="SAM" id="MobiDB-lite"/>
    </source>
</evidence>